<evidence type="ECO:0000256" key="2">
    <source>
        <dbReference type="SAM" id="SignalP"/>
    </source>
</evidence>
<proteinExistence type="predicted"/>
<feature type="region of interest" description="Disordered" evidence="1">
    <location>
        <begin position="147"/>
        <end position="169"/>
    </location>
</feature>
<dbReference type="PANTHER" id="PTHR40640:SF1">
    <property type="entry name" value="ANCHORED GLYCOPROTEIN, PUTATIVE (AFU_ORTHOLOGUE AFUA_8G04860)-RELATED"/>
    <property type="match status" value="1"/>
</dbReference>
<gene>
    <name evidence="3" type="ORF">H2200_010840</name>
</gene>
<sequence>MASSILLAIALCAIRASAQSSTTTISMFMNMEDSHPTPIITGSIINADATATTYVANCDYTDDSEMCSMIDVTVTTGASWQAFTSSGSNGVYEMSCTFSGSVSAACEFGQSAERSSYSDTMTFDATNPLPGFMQVLVTGGVEKLNQDASATASSGSEQTGASSTASGQDTNGAKTLLPLPLQSLLALLAISGMLYL</sequence>
<name>A0AA38X0U8_9EURO</name>
<dbReference type="PANTHER" id="PTHR40640">
    <property type="entry name" value="ANCHORED GLYCOPROTEIN, PUTATIVE (AFU_ORTHOLOGUE AFUA_8G04860)-RELATED"/>
    <property type="match status" value="1"/>
</dbReference>
<protein>
    <submittedName>
        <fullName evidence="3">Uncharacterized protein</fullName>
    </submittedName>
</protein>
<evidence type="ECO:0000313" key="4">
    <source>
        <dbReference type="Proteomes" id="UP001172673"/>
    </source>
</evidence>
<feature type="signal peptide" evidence="2">
    <location>
        <begin position="1"/>
        <end position="18"/>
    </location>
</feature>
<evidence type="ECO:0000313" key="3">
    <source>
        <dbReference type="EMBL" id="KAJ9604726.1"/>
    </source>
</evidence>
<dbReference type="AlphaFoldDB" id="A0AA38X0U8"/>
<dbReference type="EMBL" id="JAPDRK010000018">
    <property type="protein sequence ID" value="KAJ9604726.1"/>
    <property type="molecule type" value="Genomic_DNA"/>
</dbReference>
<organism evidence="3 4">
    <name type="scientific">Cladophialophora chaetospira</name>
    <dbReference type="NCBI Taxonomy" id="386627"/>
    <lineage>
        <taxon>Eukaryota</taxon>
        <taxon>Fungi</taxon>
        <taxon>Dikarya</taxon>
        <taxon>Ascomycota</taxon>
        <taxon>Pezizomycotina</taxon>
        <taxon>Eurotiomycetes</taxon>
        <taxon>Chaetothyriomycetidae</taxon>
        <taxon>Chaetothyriales</taxon>
        <taxon>Herpotrichiellaceae</taxon>
        <taxon>Cladophialophora</taxon>
    </lineage>
</organism>
<dbReference type="Proteomes" id="UP001172673">
    <property type="component" value="Unassembled WGS sequence"/>
</dbReference>
<keyword evidence="4" id="KW-1185">Reference proteome</keyword>
<keyword evidence="2" id="KW-0732">Signal</keyword>
<accession>A0AA38X0U8</accession>
<evidence type="ECO:0000256" key="1">
    <source>
        <dbReference type="SAM" id="MobiDB-lite"/>
    </source>
</evidence>
<reference evidence="3" key="1">
    <citation type="submission" date="2022-10" db="EMBL/GenBank/DDBJ databases">
        <title>Culturing micro-colonial fungi from biological soil crusts in the Mojave desert and describing Neophaeococcomyces mojavensis, and introducing the new genera and species Taxawa tesnikishii.</title>
        <authorList>
            <person name="Kurbessoian T."/>
            <person name="Stajich J.E."/>
        </authorList>
    </citation>
    <scope>NUCLEOTIDE SEQUENCE</scope>
    <source>
        <strain evidence="3">TK_41</strain>
    </source>
</reference>
<feature type="chain" id="PRO_5041211660" evidence="2">
    <location>
        <begin position="19"/>
        <end position="196"/>
    </location>
</feature>
<comment type="caution">
    <text evidence="3">The sequence shown here is derived from an EMBL/GenBank/DDBJ whole genome shotgun (WGS) entry which is preliminary data.</text>
</comment>